<dbReference type="AlphaFoldDB" id="A0A8E2E0P9"/>
<dbReference type="OrthoDB" id="48317at2759"/>
<dbReference type="Gene3D" id="3.40.50.720">
    <property type="entry name" value="NAD(P)-binding Rossmann-like Domain"/>
    <property type="match status" value="2"/>
</dbReference>
<dbReference type="Proteomes" id="UP000250266">
    <property type="component" value="Unassembled WGS sequence"/>
</dbReference>
<sequence>MTPHSRKLSKTSLPGGKGNQAAWLDGQGAQLRVDNAEMPTPGPDEVVVKNGAVAVNLVDWKIQTSGGAFLKVWPIVLGADIAGELYKEGSNVTKFKKGGHVLAYTISLLPKKPHNGGFQLYTVAPAVSTAIIPSNISYMEPTVLQLAINTAAVRMYDLRYGDFSSVAKVVAVASSHNYKLVKGLGASEAINYNKSSVVEDVNLYKYVLPIARKLGGANIVTTLPRPEIVLAGVKFRNIMSPINPAVSGPLWEHYITPALEQGKLKCLSEPLRVGKGLRSIQKGLDTSKAGVSAKVAIEL</sequence>
<protein>
    <submittedName>
        <fullName evidence="6">GroES-like protein</fullName>
    </submittedName>
</protein>
<keyword evidence="7" id="KW-1185">Reference proteome</keyword>
<dbReference type="EMBL" id="KV745375">
    <property type="protein sequence ID" value="OCK75026.1"/>
    <property type="molecule type" value="Genomic_DNA"/>
</dbReference>
<gene>
    <name evidence="6" type="ORF">K432DRAFT_420022</name>
</gene>
<accession>A0A8E2E0P9</accession>
<dbReference type="SUPFAM" id="SSF50129">
    <property type="entry name" value="GroES-like"/>
    <property type="match status" value="1"/>
</dbReference>
<evidence type="ECO:0000259" key="5">
    <source>
        <dbReference type="Pfam" id="PF08240"/>
    </source>
</evidence>
<dbReference type="GO" id="GO:0016651">
    <property type="term" value="F:oxidoreductase activity, acting on NAD(P)H"/>
    <property type="evidence" value="ECO:0007669"/>
    <property type="project" value="InterPro"/>
</dbReference>
<evidence type="ECO:0000256" key="2">
    <source>
        <dbReference type="ARBA" id="ARBA00011245"/>
    </source>
</evidence>
<dbReference type="Pfam" id="PF08240">
    <property type="entry name" value="ADH_N"/>
    <property type="match status" value="1"/>
</dbReference>
<keyword evidence="3" id="KW-0560">Oxidoreductase</keyword>
<feature type="region of interest" description="Disordered" evidence="4">
    <location>
        <begin position="1"/>
        <end position="20"/>
    </location>
</feature>
<dbReference type="PANTHER" id="PTHR45348:SF2">
    <property type="entry name" value="ZINC-TYPE ALCOHOL DEHYDROGENASE-LIKE PROTEIN C2E1P3.01"/>
    <property type="match status" value="1"/>
</dbReference>
<dbReference type="InterPro" id="IPR047122">
    <property type="entry name" value="Trans-enoyl_RdTase-like"/>
</dbReference>
<dbReference type="InterPro" id="IPR011032">
    <property type="entry name" value="GroES-like_sf"/>
</dbReference>
<comment type="similarity">
    <text evidence="1">Belongs to the zinc-containing alcohol dehydrogenase family.</text>
</comment>
<feature type="domain" description="Alcohol dehydrogenase-like N-terminal" evidence="5">
    <location>
        <begin position="42"/>
        <end position="130"/>
    </location>
</feature>
<dbReference type="InterPro" id="IPR013154">
    <property type="entry name" value="ADH-like_N"/>
</dbReference>
<organism evidence="6 7">
    <name type="scientific">Lepidopterella palustris CBS 459.81</name>
    <dbReference type="NCBI Taxonomy" id="1314670"/>
    <lineage>
        <taxon>Eukaryota</taxon>
        <taxon>Fungi</taxon>
        <taxon>Dikarya</taxon>
        <taxon>Ascomycota</taxon>
        <taxon>Pezizomycotina</taxon>
        <taxon>Dothideomycetes</taxon>
        <taxon>Pleosporomycetidae</taxon>
        <taxon>Mytilinidiales</taxon>
        <taxon>Argynnaceae</taxon>
        <taxon>Lepidopterella</taxon>
    </lineage>
</organism>
<evidence type="ECO:0000256" key="1">
    <source>
        <dbReference type="ARBA" id="ARBA00008072"/>
    </source>
</evidence>
<dbReference type="PANTHER" id="PTHR45348">
    <property type="entry name" value="HYPOTHETICAL OXIDOREDUCTASE (EUROFUNG)"/>
    <property type="match status" value="1"/>
</dbReference>
<evidence type="ECO:0000256" key="4">
    <source>
        <dbReference type="SAM" id="MobiDB-lite"/>
    </source>
</evidence>
<dbReference type="Gene3D" id="3.90.180.10">
    <property type="entry name" value="Medium-chain alcohol dehydrogenases, catalytic domain"/>
    <property type="match status" value="1"/>
</dbReference>
<comment type="subunit">
    <text evidence="2">Monomer.</text>
</comment>
<evidence type="ECO:0000256" key="3">
    <source>
        <dbReference type="ARBA" id="ARBA00023002"/>
    </source>
</evidence>
<name>A0A8E2E0P9_9PEZI</name>
<evidence type="ECO:0000313" key="7">
    <source>
        <dbReference type="Proteomes" id="UP000250266"/>
    </source>
</evidence>
<reference evidence="6 7" key="1">
    <citation type="journal article" date="2016" name="Nat. Commun.">
        <title>Ectomycorrhizal ecology is imprinted in the genome of the dominant symbiotic fungus Cenococcum geophilum.</title>
        <authorList>
            <consortium name="DOE Joint Genome Institute"/>
            <person name="Peter M."/>
            <person name="Kohler A."/>
            <person name="Ohm R.A."/>
            <person name="Kuo A."/>
            <person name="Krutzmann J."/>
            <person name="Morin E."/>
            <person name="Arend M."/>
            <person name="Barry K.W."/>
            <person name="Binder M."/>
            <person name="Choi C."/>
            <person name="Clum A."/>
            <person name="Copeland A."/>
            <person name="Grisel N."/>
            <person name="Haridas S."/>
            <person name="Kipfer T."/>
            <person name="LaButti K."/>
            <person name="Lindquist E."/>
            <person name="Lipzen A."/>
            <person name="Maire R."/>
            <person name="Meier B."/>
            <person name="Mihaltcheva S."/>
            <person name="Molinier V."/>
            <person name="Murat C."/>
            <person name="Poggeler S."/>
            <person name="Quandt C.A."/>
            <person name="Sperisen C."/>
            <person name="Tritt A."/>
            <person name="Tisserant E."/>
            <person name="Crous P.W."/>
            <person name="Henrissat B."/>
            <person name="Nehls U."/>
            <person name="Egli S."/>
            <person name="Spatafora J.W."/>
            <person name="Grigoriev I.V."/>
            <person name="Martin F.M."/>
        </authorList>
    </citation>
    <scope>NUCLEOTIDE SEQUENCE [LARGE SCALE GENOMIC DNA]</scope>
    <source>
        <strain evidence="6 7">CBS 459.81</strain>
    </source>
</reference>
<evidence type="ECO:0000313" key="6">
    <source>
        <dbReference type="EMBL" id="OCK75026.1"/>
    </source>
</evidence>
<proteinExistence type="inferred from homology"/>